<evidence type="ECO:0000313" key="2">
    <source>
        <dbReference type="Proteomes" id="UP001085076"/>
    </source>
</evidence>
<organism evidence="1 2">
    <name type="scientific">Dioscorea zingiberensis</name>
    <dbReference type="NCBI Taxonomy" id="325984"/>
    <lineage>
        <taxon>Eukaryota</taxon>
        <taxon>Viridiplantae</taxon>
        <taxon>Streptophyta</taxon>
        <taxon>Embryophyta</taxon>
        <taxon>Tracheophyta</taxon>
        <taxon>Spermatophyta</taxon>
        <taxon>Magnoliopsida</taxon>
        <taxon>Liliopsida</taxon>
        <taxon>Dioscoreales</taxon>
        <taxon>Dioscoreaceae</taxon>
        <taxon>Dioscorea</taxon>
    </lineage>
</organism>
<dbReference type="EMBL" id="JAGGNH010000008">
    <property type="protein sequence ID" value="KAJ0964496.1"/>
    <property type="molecule type" value="Genomic_DNA"/>
</dbReference>
<protein>
    <submittedName>
        <fullName evidence="1">Uncharacterized protein</fullName>
    </submittedName>
</protein>
<dbReference type="OrthoDB" id="1857819at2759"/>
<dbReference type="GO" id="GO:0005739">
    <property type="term" value="C:mitochondrion"/>
    <property type="evidence" value="ECO:0007669"/>
    <property type="project" value="TreeGrafter"/>
</dbReference>
<accession>A0A9D5C130</accession>
<dbReference type="PANTHER" id="PTHR38355:SF1">
    <property type="entry name" value="OS06G0149500 PROTEIN"/>
    <property type="match status" value="1"/>
</dbReference>
<reference evidence="1" key="1">
    <citation type="submission" date="2021-03" db="EMBL/GenBank/DDBJ databases">
        <authorList>
            <person name="Li Z."/>
            <person name="Yang C."/>
        </authorList>
    </citation>
    <scope>NUCLEOTIDE SEQUENCE</scope>
    <source>
        <strain evidence="1">Dzin_1.0</strain>
        <tissue evidence="1">Leaf</tissue>
    </source>
</reference>
<proteinExistence type="predicted"/>
<gene>
    <name evidence="1" type="ORF">J5N97_025634</name>
</gene>
<reference evidence="1" key="2">
    <citation type="journal article" date="2022" name="Hortic Res">
        <title>The genome of Dioscorea zingiberensis sheds light on the biosynthesis, origin and evolution of the medicinally important diosgenin saponins.</title>
        <authorList>
            <person name="Li Y."/>
            <person name="Tan C."/>
            <person name="Li Z."/>
            <person name="Guo J."/>
            <person name="Li S."/>
            <person name="Chen X."/>
            <person name="Wang C."/>
            <person name="Dai X."/>
            <person name="Yang H."/>
            <person name="Song W."/>
            <person name="Hou L."/>
            <person name="Xu J."/>
            <person name="Tong Z."/>
            <person name="Xu A."/>
            <person name="Yuan X."/>
            <person name="Wang W."/>
            <person name="Yang Q."/>
            <person name="Chen L."/>
            <person name="Sun Z."/>
            <person name="Wang K."/>
            <person name="Pan B."/>
            <person name="Chen J."/>
            <person name="Bao Y."/>
            <person name="Liu F."/>
            <person name="Qi X."/>
            <person name="Gang D.R."/>
            <person name="Wen J."/>
            <person name="Li J."/>
        </authorList>
    </citation>
    <scope>NUCLEOTIDE SEQUENCE</scope>
    <source>
        <strain evidence="1">Dzin_1.0</strain>
    </source>
</reference>
<sequence length="123" mass="13445">MEAVRSMVMSVVGNKDRVVSFFLVGAFAVLGFRSAEQQRKIEALEAEKELLRSGNKAMSSAMWEWRQHLFSLAESDPSASPIPLARLRSIYSGEDRRQAFSIPPADIDSGLGEVTAQGSVTIA</sequence>
<dbReference type="Proteomes" id="UP001085076">
    <property type="component" value="Miscellaneous, Linkage group lg08"/>
</dbReference>
<keyword evidence="2" id="KW-1185">Reference proteome</keyword>
<evidence type="ECO:0000313" key="1">
    <source>
        <dbReference type="EMBL" id="KAJ0964496.1"/>
    </source>
</evidence>
<name>A0A9D5C130_9LILI</name>
<dbReference type="PANTHER" id="PTHR38355">
    <property type="entry name" value="OS06G0149500 PROTEIN"/>
    <property type="match status" value="1"/>
</dbReference>
<comment type="caution">
    <text evidence="1">The sequence shown here is derived from an EMBL/GenBank/DDBJ whole genome shotgun (WGS) entry which is preliminary data.</text>
</comment>
<dbReference type="AlphaFoldDB" id="A0A9D5C130"/>